<sequence length="84" mass="9188">MKTGGLWVIVWIIVAISNNSHNNRIQGEMGHIMHYKAQGLSDVDTYQQVRADKKQASTAKWKAIGAIGVALVIYIVLTKLAGPV</sequence>
<dbReference type="AlphaFoldDB" id="A0A177U5N3"/>
<comment type="caution">
    <text evidence="1">The sequence shown here is derived from an EMBL/GenBank/DDBJ whole genome shotgun (WGS) entry which is preliminary data.</text>
</comment>
<proteinExistence type="predicted"/>
<evidence type="ECO:0000313" key="2">
    <source>
        <dbReference type="Proteomes" id="UP000077671"/>
    </source>
</evidence>
<dbReference type="EMBL" id="LWDD02000743">
    <property type="protein sequence ID" value="KAE8256834.1"/>
    <property type="molecule type" value="Genomic_DNA"/>
</dbReference>
<name>A0A177U5N3_9BASI</name>
<accession>A0A177U5N3</accession>
<protein>
    <submittedName>
        <fullName evidence="1">Uncharacterized protein</fullName>
    </submittedName>
</protein>
<reference evidence="1" key="2">
    <citation type="journal article" date="2019" name="IMA Fungus">
        <title>Genome sequencing and comparison of five Tilletia species to identify candidate genes for the detection of regulated species infecting wheat.</title>
        <authorList>
            <person name="Nguyen H.D.T."/>
            <person name="Sultana T."/>
            <person name="Kesanakurti P."/>
            <person name="Hambleton S."/>
        </authorList>
    </citation>
    <scope>NUCLEOTIDE SEQUENCE</scope>
    <source>
        <strain evidence="1">DAOMC 238032</strain>
    </source>
</reference>
<dbReference type="Proteomes" id="UP000077671">
    <property type="component" value="Unassembled WGS sequence"/>
</dbReference>
<evidence type="ECO:0000313" key="1">
    <source>
        <dbReference type="EMBL" id="KAE8256834.1"/>
    </source>
</evidence>
<organism evidence="1 2">
    <name type="scientific">Tilletia caries</name>
    <name type="common">wheat bunt fungus</name>
    <dbReference type="NCBI Taxonomy" id="13290"/>
    <lineage>
        <taxon>Eukaryota</taxon>
        <taxon>Fungi</taxon>
        <taxon>Dikarya</taxon>
        <taxon>Basidiomycota</taxon>
        <taxon>Ustilaginomycotina</taxon>
        <taxon>Exobasidiomycetes</taxon>
        <taxon>Tilletiales</taxon>
        <taxon>Tilletiaceae</taxon>
        <taxon>Tilletia</taxon>
    </lineage>
</organism>
<reference evidence="1" key="1">
    <citation type="submission" date="2016-04" db="EMBL/GenBank/DDBJ databases">
        <authorList>
            <person name="Nguyen H.D."/>
            <person name="Kesanakurti P."/>
            <person name="Cullis J."/>
            <person name="Levesque C.A."/>
            <person name="Hambleton S."/>
        </authorList>
    </citation>
    <scope>NUCLEOTIDE SEQUENCE</scope>
    <source>
        <strain evidence="1">DAOMC 238032</strain>
    </source>
</reference>
<gene>
    <name evidence="1" type="ORF">A4X03_0g5011</name>
</gene>